<evidence type="ECO:0000256" key="1">
    <source>
        <dbReference type="ARBA" id="ARBA00005384"/>
    </source>
</evidence>
<evidence type="ECO:0000256" key="5">
    <source>
        <dbReference type="ARBA" id="ARBA00023163"/>
    </source>
</evidence>
<dbReference type="Gene3D" id="1.10.10.10">
    <property type="entry name" value="Winged helix-like DNA-binding domain superfamily/Winged helix DNA-binding domain"/>
    <property type="match status" value="1"/>
</dbReference>
<protein>
    <submittedName>
        <fullName evidence="8">PLP-dependent aminotransferase family protein</fullName>
    </submittedName>
</protein>
<dbReference type="InterPro" id="IPR036390">
    <property type="entry name" value="WH_DNA-bd_sf"/>
</dbReference>
<dbReference type="CDD" id="cd07377">
    <property type="entry name" value="WHTH_GntR"/>
    <property type="match status" value="1"/>
</dbReference>
<keyword evidence="3" id="KW-0805">Transcription regulation</keyword>
<name>A0A6C0TZ90_9GAMM</name>
<dbReference type="InterPro" id="IPR015422">
    <property type="entry name" value="PyrdxlP-dep_Trfase_small"/>
</dbReference>
<gene>
    <name evidence="8" type="ORF">G3T16_05070</name>
</gene>
<dbReference type="CDD" id="cd00609">
    <property type="entry name" value="AAT_like"/>
    <property type="match status" value="1"/>
</dbReference>
<feature type="domain" description="HTH gntR-type" evidence="7">
    <location>
        <begin position="3"/>
        <end position="71"/>
    </location>
</feature>
<keyword evidence="8" id="KW-0808">Transferase</keyword>
<dbReference type="PANTHER" id="PTHR46577:SF2">
    <property type="entry name" value="TRANSCRIPTIONAL REGULATORY PROTEIN"/>
    <property type="match status" value="1"/>
</dbReference>
<evidence type="ECO:0000256" key="4">
    <source>
        <dbReference type="ARBA" id="ARBA00023125"/>
    </source>
</evidence>
<dbReference type="InterPro" id="IPR000524">
    <property type="entry name" value="Tscrpt_reg_HTH_GntR"/>
</dbReference>
<keyword evidence="5" id="KW-0804">Transcription</keyword>
<organism evidence="8 9">
    <name type="scientific">Kineobactrum salinum</name>
    <dbReference type="NCBI Taxonomy" id="2708301"/>
    <lineage>
        <taxon>Bacteria</taxon>
        <taxon>Pseudomonadati</taxon>
        <taxon>Pseudomonadota</taxon>
        <taxon>Gammaproteobacteria</taxon>
        <taxon>Cellvibrionales</taxon>
        <taxon>Halieaceae</taxon>
        <taxon>Kineobactrum</taxon>
    </lineage>
</organism>
<keyword evidence="9" id="KW-1185">Reference proteome</keyword>
<dbReference type="Pfam" id="PF00392">
    <property type="entry name" value="GntR"/>
    <property type="match status" value="1"/>
</dbReference>
<dbReference type="PANTHER" id="PTHR46577">
    <property type="entry name" value="HTH-TYPE TRANSCRIPTIONAL REGULATORY PROTEIN GABR"/>
    <property type="match status" value="1"/>
</dbReference>
<keyword evidence="8" id="KW-0032">Aminotransferase</keyword>
<sequence length="481" mass="52662">MRATRYHIIADQLAAQINGGNFLAGDRLPSIREACRQFSASVTTVQRAYRELEDLGLVEARPQSGYYVRRRPSPAPTNPALAPATSEQTTAPRAVTVNNTVLDLMDRCQQPGLLNFGLATLPPELAPVGALQRVFTRLTRYHLREVIAGEFSAGYRPLRRQIAQRCLAAGFQATADDIVITDGCQGALALCLNAVAEPGDTIAIESPSYLGLLQIIESLGLKALEIPTDPRNGVSLEALELALEQWPIRACALMPACHNPLGASMPPERKRQLVALLARYQVPLIEDDLFGDLEFAPSRPLAAKAFDEQGLVLYCSSVSKSLGTGLRVGWTIPGRFFSRVRHLSTFRNANGASLEQMAVADFMASGNYERHLRGLRRNFLRQLQLVSDCVYECFPPGTRLSRPQGGFVLWVELPDTADAWQLYHLALQQGIVIMPGSVFSPTGKYRNCFRLSAALPWREETAAALATLGRLARDSGTFASS</sequence>
<dbReference type="SMART" id="SM00345">
    <property type="entry name" value="HTH_GNTR"/>
    <property type="match status" value="1"/>
</dbReference>
<dbReference type="InterPro" id="IPR015424">
    <property type="entry name" value="PyrdxlP-dep_Trfase"/>
</dbReference>
<dbReference type="EMBL" id="CP048711">
    <property type="protein sequence ID" value="QIB64853.1"/>
    <property type="molecule type" value="Genomic_DNA"/>
</dbReference>
<accession>A0A6C0TZ90</accession>
<dbReference type="Gene3D" id="3.40.640.10">
    <property type="entry name" value="Type I PLP-dependent aspartate aminotransferase-like (Major domain)"/>
    <property type="match status" value="1"/>
</dbReference>
<dbReference type="Pfam" id="PF00155">
    <property type="entry name" value="Aminotran_1_2"/>
    <property type="match status" value="1"/>
</dbReference>
<dbReference type="InterPro" id="IPR051446">
    <property type="entry name" value="HTH_trans_reg/aminotransferase"/>
</dbReference>
<evidence type="ECO:0000313" key="9">
    <source>
        <dbReference type="Proteomes" id="UP000477680"/>
    </source>
</evidence>
<dbReference type="PROSITE" id="PS50949">
    <property type="entry name" value="HTH_GNTR"/>
    <property type="match status" value="1"/>
</dbReference>
<reference evidence="8 9" key="1">
    <citation type="submission" date="2020-02" db="EMBL/GenBank/DDBJ databases">
        <title>Genome sequencing for Kineobactrum sp. M2.</title>
        <authorList>
            <person name="Park S.-J."/>
        </authorList>
    </citation>
    <scope>NUCLEOTIDE SEQUENCE [LARGE SCALE GENOMIC DNA]</scope>
    <source>
        <strain evidence="8 9">M2</strain>
    </source>
</reference>
<feature type="region of interest" description="Disordered" evidence="6">
    <location>
        <begin position="67"/>
        <end position="89"/>
    </location>
</feature>
<evidence type="ECO:0000313" key="8">
    <source>
        <dbReference type="EMBL" id="QIB64853.1"/>
    </source>
</evidence>
<evidence type="ECO:0000256" key="3">
    <source>
        <dbReference type="ARBA" id="ARBA00023015"/>
    </source>
</evidence>
<dbReference type="GO" id="GO:0003677">
    <property type="term" value="F:DNA binding"/>
    <property type="evidence" value="ECO:0007669"/>
    <property type="project" value="UniProtKB-KW"/>
</dbReference>
<dbReference type="InterPro" id="IPR004839">
    <property type="entry name" value="Aminotransferase_I/II_large"/>
</dbReference>
<dbReference type="AlphaFoldDB" id="A0A6C0TZ90"/>
<evidence type="ECO:0000256" key="2">
    <source>
        <dbReference type="ARBA" id="ARBA00022898"/>
    </source>
</evidence>
<dbReference type="KEGG" id="kim:G3T16_05070"/>
<proteinExistence type="inferred from homology"/>
<dbReference type="InterPro" id="IPR015421">
    <property type="entry name" value="PyrdxlP-dep_Trfase_major"/>
</dbReference>
<evidence type="ECO:0000256" key="6">
    <source>
        <dbReference type="SAM" id="MobiDB-lite"/>
    </source>
</evidence>
<dbReference type="Gene3D" id="3.90.1150.10">
    <property type="entry name" value="Aspartate Aminotransferase, domain 1"/>
    <property type="match status" value="1"/>
</dbReference>
<dbReference type="GO" id="GO:0003700">
    <property type="term" value="F:DNA-binding transcription factor activity"/>
    <property type="evidence" value="ECO:0007669"/>
    <property type="project" value="InterPro"/>
</dbReference>
<dbReference type="RefSeq" id="WP_163494102.1">
    <property type="nucleotide sequence ID" value="NZ_CP048711.1"/>
</dbReference>
<dbReference type="InterPro" id="IPR036388">
    <property type="entry name" value="WH-like_DNA-bd_sf"/>
</dbReference>
<dbReference type="SUPFAM" id="SSF46785">
    <property type="entry name" value="Winged helix' DNA-binding domain"/>
    <property type="match status" value="1"/>
</dbReference>
<dbReference type="GO" id="GO:0030170">
    <property type="term" value="F:pyridoxal phosphate binding"/>
    <property type="evidence" value="ECO:0007669"/>
    <property type="project" value="InterPro"/>
</dbReference>
<keyword evidence="2" id="KW-0663">Pyridoxal phosphate</keyword>
<evidence type="ECO:0000259" key="7">
    <source>
        <dbReference type="PROSITE" id="PS50949"/>
    </source>
</evidence>
<dbReference type="SUPFAM" id="SSF53383">
    <property type="entry name" value="PLP-dependent transferases"/>
    <property type="match status" value="1"/>
</dbReference>
<dbReference type="Proteomes" id="UP000477680">
    <property type="component" value="Chromosome"/>
</dbReference>
<comment type="similarity">
    <text evidence="1">In the C-terminal section; belongs to the class-I pyridoxal-phosphate-dependent aminotransferase family.</text>
</comment>
<keyword evidence="4" id="KW-0238">DNA-binding</keyword>
<dbReference type="GO" id="GO:0008483">
    <property type="term" value="F:transaminase activity"/>
    <property type="evidence" value="ECO:0007669"/>
    <property type="project" value="UniProtKB-KW"/>
</dbReference>